<dbReference type="PIR" id="B87395">
    <property type="entry name" value="B87395"/>
</dbReference>
<evidence type="ECO:0000313" key="2">
    <source>
        <dbReference type="Proteomes" id="UP000001816"/>
    </source>
</evidence>
<dbReference type="EMBL" id="AE005673">
    <property type="protein sequence ID" value="AAK23158.1"/>
    <property type="molecule type" value="Genomic_DNA"/>
</dbReference>
<sequence>MSVSAPCSAPSAERSVHCVGLFGLPQALVVVHAVRLEAQRRPGPDVQLPREARLAVMLDGVHLGRQGHGLKGGEGRVLGQSDRVPHLLNLAQKQAGDRATVANAPPQGLDQTRDDGAVAGVGLAAGKLGFRAVRILGLLFELQEIDHDERTIVRRAEKLLELLGAGKDCVDDLHRNAPG</sequence>
<dbReference type="EnsemblBacteria" id="AAK23158">
    <property type="protein sequence ID" value="AAK23158"/>
    <property type="gene ID" value="CC_1174"/>
</dbReference>
<dbReference type="BioCyc" id="CAULO:CC1174-MONOMER"/>
<dbReference type="HOGENOM" id="CLU_1500926_0_0_5"/>
<name>Q9A920_CAUVC</name>
<gene>
    <name evidence="1" type="ordered locus">CC_1174</name>
</gene>
<evidence type="ECO:0000313" key="1">
    <source>
        <dbReference type="EMBL" id="AAK23158.1"/>
    </source>
</evidence>
<reference evidence="1 2" key="1">
    <citation type="journal article" date="2001" name="Proc. Natl. Acad. Sci. U.S.A.">
        <title>Complete genome sequence of Caulobacter crescentus.</title>
        <authorList>
            <person name="Nierman W.C."/>
            <person name="Feldblyum T.V."/>
            <person name="Laub M.T."/>
            <person name="Paulsen I.T."/>
            <person name="Nelson K.E."/>
            <person name="Eisen J.A."/>
            <person name="Heidelberg J.F."/>
            <person name="Alley M.R."/>
            <person name="Ohta N."/>
            <person name="Maddock J.R."/>
            <person name="Potocka I."/>
            <person name="Nelson W.C."/>
            <person name="Newton A."/>
            <person name="Stephens C."/>
            <person name="Phadke N.D."/>
            <person name="Ely B."/>
            <person name="DeBoy R.T."/>
            <person name="Dodson R.J."/>
            <person name="Durkin A.S."/>
            <person name="Gwinn M.L."/>
            <person name="Haft D.H."/>
            <person name="Kolonay J.F."/>
            <person name="Smit J."/>
            <person name="Craven M.B."/>
            <person name="Khouri H."/>
            <person name="Shetty J."/>
            <person name="Berry K."/>
            <person name="Utterback T."/>
            <person name="Tran K."/>
            <person name="Wolf A."/>
            <person name="Vamathevan J."/>
            <person name="Ermolaeva M."/>
            <person name="White O."/>
            <person name="Salzberg S.L."/>
            <person name="Venter J.C."/>
            <person name="Shapiro L."/>
            <person name="Fraser C.M."/>
        </authorList>
    </citation>
    <scope>NUCLEOTIDE SEQUENCE [LARGE SCALE GENOMIC DNA]</scope>
    <source>
        <strain evidence="2">ATCC 19089 / CB15</strain>
    </source>
</reference>
<protein>
    <submittedName>
        <fullName evidence="1">Uncharacterized protein</fullName>
    </submittedName>
</protein>
<dbReference type="AlphaFoldDB" id="Q9A920"/>
<dbReference type="KEGG" id="ccr:CC_1174"/>
<proteinExistence type="predicted"/>
<keyword evidence="2" id="KW-1185">Reference proteome</keyword>
<organism evidence="1 2">
    <name type="scientific">Caulobacter vibrioides (strain ATCC 19089 / CIP 103742 / CB 15)</name>
    <name type="common">Caulobacter crescentus</name>
    <dbReference type="NCBI Taxonomy" id="190650"/>
    <lineage>
        <taxon>Bacteria</taxon>
        <taxon>Pseudomonadati</taxon>
        <taxon>Pseudomonadota</taxon>
        <taxon>Alphaproteobacteria</taxon>
        <taxon>Caulobacterales</taxon>
        <taxon>Caulobacteraceae</taxon>
        <taxon>Caulobacter</taxon>
    </lineage>
</organism>
<dbReference type="Proteomes" id="UP000001816">
    <property type="component" value="Chromosome"/>
</dbReference>
<dbReference type="STRING" id="190650.CC_1174"/>
<accession>Q9A920</accession>